<protein>
    <submittedName>
        <fullName evidence="5">LacI family transcriptional regulator</fullName>
    </submittedName>
</protein>
<dbReference type="InterPro" id="IPR010982">
    <property type="entry name" value="Lambda_DNA-bd_dom_sf"/>
</dbReference>
<dbReference type="SUPFAM" id="SSF47413">
    <property type="entry name" value="lambda repressor-like DNA-binding domains"/>
    <property type="match status" value="1"/>
</dbReference>
<evidence type="ECO:0000256" key="2">
    <source>
        <dbReference type="ARBA" id="ARBA00023125"/>
    </source>
</evidence>
<reference evidence="6" key="1">
    <citation type="submission" date="2017-01" db="EMBL/GenBank/DDBJ databases">
        <authorList>
            <person name="Varghese N."/>
            <person name="Submissions S."/>
        </authorList>
    </citation>
    <scope>NUCLEOTIDE SEQUENCE [LARGE SCALE GENOMIC DNA]</scope>
    <source>
        <strain evidence="6">ATCC 12950</strain>
    </source>
</reference>
<dbReference type="OrthoDB" id="3258243at2"/>
<keyword evidence="2" id="KW-0238">DNA-binding</keyword>
<dbReference type="Pfam" id="PF00356">
    <property type="entry name" value="LacI"/>
    <property type="match status" value="1"/>
</dbReference>
<keyword evidence="3" id="KW-0804">Transcription</keyword>
<dbReference type="PROSITE" id="PS00356">
    <property type="entry name" value="HTH_LACI_1"/>
    <property type="match status" value="1"/>
</dbReference>
<dbReference type="Gene3D" id="3.40.50.2300">
    <property type="match status" value="1"/>
</dbReference>
<dbReference type="Proteomes" id="UP000186096">
    <property type="component" value="Unassembled WGS sequence"/>
</dbReference>
<dbReference type="GO" id="GO:0000976">
    <property type="term" value="F:transcription cis-regulatory region binding"/>
    <property type="evidence" value="ECO:0007669"/>
    <property type="project" value="TreeGrafter"/>
</dbReference>
<evidence type="ECO:0000256" key="1">
    <source>
        <dbReference type="ARBA" id="ARBA00023015"/>
    </source>
</evidence>
<dbReference type="PANTHER" id="PTHR30146">
    <property type="entry name" value="LACI-RELATED TRANSCRIPTIONAL REPRESSOR"/>
    <property type="match status" value="1"/>
</dbReference>
<dbReference type="InterPro" id="IPR000843">
    <property type="entry name" value="HTH_LacI"/>
</dbReference>
<feature type="domain" description="HTH lacI-type" evidence="4">
    <location>
        <begin position="14"/>
        <end position="68"/>
    </location>
</feature>
<keyword evidence="6" id="KW-1185">Reference proteome</keyword>
<dbReference type="CDD" id="cd01392">
    <property type="entry name" value="HTH_LacI"/>
    <property type="match status" value="1"/>
</dbReference>
<proteinExistence type="predicted"/>
<gene>
    <name evidence="5" type="ORF">SAMN05421833_15513</name>
</gene>
<dbReference type="GO" id="GO:0003700">
    <property type="term" value="F:DNA-binding transcription factor activity"/>
    <property type="evidence" value="ECO:0007669"/>
    <property type="project" value="TreeGrafter"/>
</dbReference>
<name>A0A1N7HJM3_9ACTN</name>
<accession>A0A1N7HJM3</accession>
<dbReference type="EMBL" id="FTNI01000055">
    <property type="protein sequence ID" value="SIS24878.1"/>
    <property type="molecule type" value="Genomic_DNA"/>
</dbReference>
<dbReference type="AlphaFoldDB" id="A0A1N7HJM3"/>
<dbReference type="RefSeq" id="WP_076443223.1">
    <property type="nucleotide sequence ID" value="NZ_FTNI01000055.1"/>
</dbReference>
<organism evidence="5 6">
    <name type="scientific">Microbispora rosea</name>
    <dbReference type="NCBI Taxonomy" id="58117"/>
    <lineage>
        <taxon>Bacteria</taxon>
        <taxon>Bacillati</taxon>
        <taxon>Actinomycetota</taxon>
        <taxon>Actinomycetes</taxon>
        <taxon>Streptosporangiales</taxon>
        <taxon>Streptosporangiaceae</taxon>
        <taxon>Microbispora</taxon>
    </lineage>
</organism>
<keyword evidence="1" id="KW-0805">Transcription regulation</keyword>
<dbReference type="SMART" id="SM00354">
    <property type="entry name" value="HTH_LACI"/>
    <property type="match status" value="1"/>
</dbReference>
<dbReference type="STRING" id="58117.SAMN05421833_15513"/>
<dbReference type="Gene3D" id="1.10.260.40">
    <property type="entry name" value="lambda repressor-like DNA-binding domains"/>
    <property type="match status" value="1"/>
</dbReference>
<evidence type="ECO:0000259" key="4">
    <source>
        <dbReference type="PROSITE" id="PS50932"/>
    </source>
</evidence>
<sequence>MLTTGAEDIEVKRVTINDVAARAGVSRRTVTRALNDMDGISDETKRRVLEAGAQLGYRPSRFARSLVAREKTRTLGLMVSSFRNPYYTEIAGDLLDCAASGNWQVIMASSESADETTALRTYSRR</sequence>
<evidence type="ECO:0000313" key="5">
    <source>
        <dbReference type="EMBL" id="SIS24878.1"/>
    </source>
</evidence>
<evidence type="ECO:0000313" key="6">
    <source>
        <dbReference type="Proteomes" id="UP000186096"/>
    </source>
</evidence>
<dbReference type="PROSITE" id="PS50932">
    <property type="entry name" value="HTH_LACI_2"/>
    <property type="match status" value="1"/>
</dbReference>
<dbReference type="PANTHER" id="PTHR30146:SF109">
    <property type="entry name" value="HTH-TYPE TRANSCRIPTIONAL REGULATOR GALS"/>
    <property type="match status" value="1"/>
</dbReference>
<evidence type="ECO:0000256" key="3">
    <source>
        <dbReference type="ARBA" id="ARBA00023163"/>
    </source>
</evidence>